<gene>
    <name evidence="11" type="primary">ppk1</name>
    <name evidence="11" type="ORF">H8717_14885</name>
</gene>
<dbReference type="InterPro" id="IPR003414">
    <property type="entry name" value="PP_kinase"/>
</dbReference>
<feature type="domain" description="Polyphosphate kinase C-terminal" evidence="10">
    <location>
        <begin position="337"/>
        <end position="497"/>
    </location>
</feature>
<dbReference type="Proteomes" id="UP000658131">
    <property type="component" value="Unassembled WGS sequence"/>
</dbReference>
<dbReference type="SUPFAM" id="SSF140356">
    <property type="entry name" value="PPK N-terminal domain-like"/>
    <property type="match status" value="1"/>
</dbReference>
<name>A0ABR7NMZ3_9FIRM</name>
<dbReference type="InterPro" id="IPR025200">
    <property type="entry name" value="PPK_C_dom2"/>
</dbReference>
<dbReference type="PIRSF" id="PIRSF015589">
    <property type="entry name" value="PP_kinase"/>
    <property type="match status" value="1"/>
</dbReference>
<evidence type="ECO:0000256" key="4">
    <source>
        <dbReference type="ARBA" id="ARBA00022777"/>
    </source>
</evidence>
<evidence type="ECO:0000259" key="9">
    <source>
        <dbReference type="Pfam" id="PF13090"/>
    </source>
</evidence>
<dbReference type="InterPro" id="IPR036832">
    <property type="entry name" value="PPK_N_dom_sf"/>
</dbReference>
<accession>A0ABR7NMZ3</accession>
<dbReference type="GO" id="GO:0008976">
    <property type="term" value="F:polyphosphate kinase activity"/>
    <property type="evidence" value="ECO:0007669"/>
    <property type="project" value="UniProtKB-EC"/>
</dbReference>
<comment type="caution">
    <text evidence="11">The sequence shown here is derived from an EMBL/GenBank/DDBJ whole genome shotgun (WGS) entry which is preliminary data.</text>
</comment>
<evidence type="ECO:0000256" key="1">
    <source>
        <dbReference type="ARBA" id="ARBA00022553"/>
    </source>
</evidence>
<organism evidence="11 12">
    <name type="scientific">Yanshouia hominis</name>
    <dbReference type="NCBI Taxonomy" id="2763673"/>
    <lineage>
        <taxon>Bacteria</taxon>
        <taxon>Bacillati</taxon>
        <taxon>Bacillota</taxon>
        <taxon>Clostridia</taxon>
        <taxon>Eubacteriales</taxon>
        <taxon>Oscillospiraceae</taxon>
        <taxon>Yanshouia</taxon>
    </lineage>
</organism>
<evidence type="ECO:0000256" key="5">
    <source>
        <dbReference type="ARBA" id="ARBA00022840"/>
    </source>
</evidence>
<dbReference type="PANTHER" id="PTHR30218">
    <property type="entry name" value="POLYPHOSPHATE KINASE"/>
    <property type="match status" value="1"/>
</dbReference>
<evidence type="ECO:0000313" key="11">
    <source>
        <dbReference type="EMBL" id="MBC8577679.1"/>
    </source>
</evidence>
<dbReference type="InterPro" id="IPR024953">
    <property type="entry name" value="PP_kinase_middle"/>
</dbReference>
<dbReference type="EC" id="2.7.4.1" evidence="6"/>
<evidence type="ECO:0000256" key="2">
    <source>
        <dbReference type="ARBA" id="ARBA00022679"/>
    </source>
</evidence>
<reference evidence="11 12" key="1">
    <citation type="submission" date="2020-08" db="EMBL/GenBank/DDBJ databases">
        <title>Genome public.</title>
        <authorList>
            <person name="Liu C."/>
            <person name="Sun Q."/>
        </authorList>
    </citation>
    <scope>NUCLEOTIDE SEQUENCE [LARGE SCALE GENOMIC DNA]</scope>
    <source>
        <strain evidence="11 12">BX1</strain>
    </source>
</reference>
<evidence type="ECO:0000259" key="8">
    <source>
        <dbReference type="Pfam" id="PF13089"/>
    </source>
</evidence>
<dbReference type="Pfam" id="PF02503">
    <property type="entry name" value="PP_kinase"/>
    <property type="match status" value="1"/>
</dbReference>
<dbReference type="SUPFAM" id="SSF56024">
    <property type="entry name" value="Phospholipase D/nuclease"/>
    <property type="match status" value="2"/>
</dbReference>
<dbReference type="EMBL" id="JACRTB010000042">
    <property type="protein sequence ID" value="MBC8577679.1"/>
    <property type="molecule type" value="Genomic_DNA"/>
</dbReference>
<dbReference type="InterPro" id="IPR025198">
    <property type="entry name" value="PPK_N_dom"/>
</dbReference>
<evidence type="ECO:0000256" key="3">
    <source>
        <dbReference type="ARBA" id="ARBA00022741"/>
    </source>
</evidence>
<evidence type="ECO:0000259" key="10">
    <source>
        <dbReference type="Pfam" id="PF17941"/>
    </source>
</evidence>
<dbReference type="InterPro" id="IPR041108">
    <property type="entry name" value="PP_kinase_C_1"/>
</dbReference>
<dbReference type="Pfam" id="PF13090">
    <property type="entry name" value="PP_kinase_C"/>
    <property type="match status" value="1"/>
</dbReference>
<dbReference type="Pfam" id="PF17941">
    <property type="entry name" value="PP_kinase_C_1"/>
    <property type="match status" value="1"/>
</dbReference>
<dbReference type="Pfam" id="PF13089">
    <property type="entry name" value="PP_kinase_N"/>
    <property type="match status" value="1"/>
</dbReference>
<comment type="similarity">
    <text evidence="6">Belongs to the polyphosphate kinase 1 (PPK1) family.</text>
</comment>
<dbReference type="Gene3D" id="3.30.1840.10">
    <property type="entry name" value="Polyphosphate kinase middle domain"/>
    <property type="match status" value="1"/>
</dbReference>
<evidence type="ECO:0000259" key="7">
    <source>
        <dbReference type="Pfam" id="PF02503"/>
    </source>
</evidence>
<dbReference type="Gene3D" id="1.20.58.310">
    <property type="entry name" value="Polyphosphate kinase N-terminal domain"/>
    <property type="match status" value="1"/>
</dbReference>
<dbReference type="SUPFAM" id="SSF143724">
    <property type="entry name" value="PHP14-like"/>
    <property type="match status" value="1"/>
</dbReference>
<protein>
    <recommendedName>
        <fullName evidence="6">Polyphosphate kinase</fullName>
        <ecNumber evidence="6">2.7.4.1</ecNumber>
    </recommendedName>
</protein>
<keyword evidence="2 6" id="KW-0808">Transferase</keyword>
<keyword evidence="4 11" id="KW-0418">Kinase</keyword>
<keyword evidence="1 6" id="KW-0597">Phosphoprotein</keyword>
<evidence type="ECO:0000256" key="6">
    <source>
        <dbReference type="RuleBase" id="RU003800"/>
    </source>
</evidence>
<sequence>MPLSSQMNDQQPLFLDRELSWLEFNRRVLEQAGDRSVPLFERLKFLSIYHSNLDEFFMVRIGSLGDQALVNPEKQDEKTGWTAAGQISMSLERVRSFVPLLSQIYEELAGGLHEQGVEIVDCSALTRLEELLFLQRFTDEIEPLLSPLVIDRSHPFPFLGNKEQYVITRLDAKDGKMRVGLVGMSQLPPYLIVTVDQVKKLAFLPDLVCRFAGKIFEKQKVRERMVIRITRNADISIDEALDDNLDFRGIMQGLLKKRRRLAAVRMQCSRQPSPELLSYLCGRLSLTPDRVMAESTPLDLSFGFSLPGLLSNLSPTLFYPDSSPVHRFDGQKKELLRLFSEKETLLSFPFESIRTFIELLGEAADDPSVLSIQISLYRLAAHSRIAEALCRAAGNGKQVTCLLELRARFDEQSNINYAQLLEEAGCTVIYGLDDYKTHAKLCLITMRKHGKLFTITQVGTGNYNEKTSEQYTDLSLITPDAQVGQDAGRIFAALCKSEIPERLEHLWVAPFGFKPRLLELIREETEYAQQGEAGIIEIKVNSLNDLEVMQALIEASRAGVRILLIVRGICCLRPGIPGSTENVTVKSIVGRYLEHSRIFAFGTGERRRLWIGSGDLLNRNTRRRVEVFAEVRSAASRHKLEEILERIRRDNVNGWIMRPDGGYERCPRGGMRHDSHHDLRELAAQESSVQSIKALPKHPFIRLRDILHQGK</sequence>
<proteinExistence type="inferred from homology"/>
<comment type="catalytic activity">
    <reaction evidence="6">
        <text>[phosphate](n) + ATP = [phosphate](n+1) + ADP</text>
        <dbReference type="Rhea" id="RHEA:19573"/>
        <dbReference type="Rhea" id="RHEA-COMP:9859"/>
        <dbReference type="Rhea" id="RHEA-COMP:14280"/>
        <dbReference type="ChEBI" id="CHEBI:16838"/>
        <dbReference type="ChEBI" id="CHEBI:30616"/>
        <dbReference type="ChEBI" id="CHEBI:456216"/>
        <dbReference type="EC" id="2.7.4.1"/>
    </reaction>
</comment>
<feature type="domain" description="Polyphosphate kinase N-terminal" evidence="8">
    <location>
        <begin position="14"/>
        <end position="120"/>
    </location>
</feature>
<feature type="domain" description="Polyphosphate kinase C-terminal" evidence="9">
    <location>
        <begin position="506"/>
        <end position="668"/>
    </location>
</feature>
<comment type="PTM">
    <text evidence="6">An intermediate of this reaction is the autophosphorylated ppk in which a phosphate is covalently linked to a histidine residue through a N-P bond.</text>
</comment>
<dbReference type="RefSeq" id="WP_262401055.1">
    <property type="nucleotide sequence ID" value="NZ_JACRTB010000042.1"/>
</dbReference>
<dbReference type="Gene3D" id="3.30.870.10">
    <property type="entry name" value="Endonuclease Chain A"/>
    <property type="match status" value="2"/>
</dbReference>
<feature type="domain" description="Polyphosphate kinase middle" evidence="7">
    <location>
        <begin position="135"/>
        <end position="305"/>
    </location>
</feature>
<evidence type="ECO:0000313" key="12">
    <source>
        <dbReference type="Proteomes" id="UP000658131"/>
    </source>
</evidence>
<keyword evidence="3" id="KW-0547">Nucleotide-binding</keyword>
<keyword evidence="5" id="KW-0067">ATP-binding</keyword>
<dbReference type="InterPro" id="IPR036830">
    <property type="entry name" value="PP_kinase_middle_dom_sf"/>
</dbReference>
<dbReference type="NCBIfam" id="TIGR03705">
    <property type="entry name" value="poly_P_kin"/>
    <property type="match status" value="1"/>
</dbReference>
<comment type="function">
    <text evidence="6">Catalyzes the reversible transfer of the terminal phosphate of ATP to form a long-chain polyphosphate (polyP).</text>
</comment>
<keyword evidence="12" id="KW-1185">Reference proteome</keyword>
<dbReference type="PANTHER" id="PTHR30218:SF0">
    <property type="entry name" value="POLYPHOSPHATE KINASE"/>
    <property type="match status" value="1"/>
</dbReference>